<proteinExistence type="inferred from homology"/>
<dbReference type="PROSITE" id="PS51752">
    <property type="entry name" value="JACALIN_LECTIN"/>
    <property type="match status" value="1"/>
</dbReference>
<organism evidence="6 7">
    <name type="scientific">Brassica napus</name>
    <name type="common">Rape</name>
    <dbReference type="NCBI Taxonomy" id="3708"/>
    <lineage>
        <taxon>Eukaryota</taxon>
        <taxon>Viridiplantae</taxon>
        <taxon>Streptophyta</taxon>
        <taxon>Embryophyta</taxon>
        <taxon>Tracheophyta</taxon>
        <taxon>Spermatophyta</taxon>
        <taxon>Magnoliopsida</taxon>
        <taxon>eudicotyledons</taxon>
        <taxon>Gunneridae</taxon>
        <taxon>Pentapetalae</taxon>
        <taxon>rosids</taxon>
        <taxon>malvids</taxon>
        <taxon>Brassicales</taxon>
        <taxon>Brassicaceae</taxon>
        <taxon>Brassiceae</taxon>
        <taxon>Brassica</taxon>
    </lineage>
</organism>
<name>A0A078G9E6_BRANA</name>
<dbReference type="SUPFAM" id="SSF51101">
    <property type="entry name" value="Mannose-binding lectins"/>
    <property type="match status" value="1"/>
</dbReference>
<evidence type="ECO:0000313" key="6">
    <source>
        <dbReference type="EMBL" id="CDY21999.1"/>
    </source>
</evidence>
<keyword evidence="7" id="KW-1185">Reference proteome</keyword>
<dbReference type="SMART" id="SM00915">
    <property type="entry name" value="Jacalin"/>
    <property type="match status" value="1"/>
</dbReference>
<dbReference type="FunFam" id="2.100.10.30:FF:000001">
    <property type="entry name" value="Jacalin-related lectin 33"/>
    <property type="match status" value="1"/>
</dbReference>
<evidence type="ECO:0000259" key="4">
    <source>
        <dbReference type="PROSITE" id="PS51752"/>
    </source>
</evidence>
<keyword evidence="2" id="KW-0430">Lectin</keyword>
<dbReference type="PaxDb" id="3708-A0A078G9E6"/>
<dbReference type="Gene3D" id="2.100.10.30">
    <property type="entry name" value="Jacalin-like lectin domain"/>
    <property type="match status" value="1"/>
</dbReference>
<dbReference type="PANTHER" id="PTHR47293:SF58">
    <property type="entry name" value="JACALIN-RELATED LECTIN 22-RELATED"/>
    <property type="match status" value="1"/>
</dbReference>
<dbReference type="InterPro" id="IPR033734">
    <property type="entry name" value="Jacalin-like_lectin_dom_plant"/>
</dbReference>
<protein>
    <submittedName>
        <fullName evidence="5">(rape) hypothetical protein</fullName>
    </submittedName>
    <submittedName>
        <fullName evidence="6">BnaC09g01050D protein</fullName>
    </submittedName>
</protein>
<reference evidence="6 7" key="1">
    <citation type="journal article" date="2014" name="Science">
        <title>Plant genetics. Early allopolyploid evolution in the post-Neolithic Brassica napus oilseed genome.</title>
        <authorList>
            <person name="Chalhoub B."/>
            <person name="Denoeud F."/>
            <person name="Liu S."/>
            <person name="Parkin I.A."/>
            <person name="Tang H."/>
            <person name="Wang X."/>
            <person name="Chiquet J."/>
            <person name="Belcram H."/>
            <person name="Tong C."/>
            <person name="Samans B."/>
            <person name="Correa M."/>
            <person name="Da Silva C."/>
            <person name="Just J."/>
            <person name="Falentin C."/>
            <person name="Koh C.S."/>
            <person name="Le Clainche I."/>
            <person name="Bernard M."/>
            <person name="Bento P."/>
            <person name="Noel B."/>
            <person name="Labadie K."/>
            <person name="Alberti A."/>
            <person name="Charles M."/>
            <person name="Arnaud D."/>
            <person name="Guo H."/>
            <person name="Daviaud C."/>
            <person name="Alamery S."/>
            <person name="Jabbari K."/>
            <person name="Zhao M."/>
            <person name="Edger P.P."/>
            <person name="Chelaifa H."/>
            <person name="Tack D."/>
            <person name="Lassalle G."/>
            <person name="Mestiri I."/>
            <person name="Schnel N."/>
            <person name="Le Paslier M.C."/>
            <person name="Fan G."/>
            <person name="Renault V."/>
            <person name="Bayer P.E."/>
            <person name="Golicz A.A."/>
            <person name="Manoli S."/>
            <person name="Lee T.H."/>
            <person name="Thi V.H."/>
            <person name="Chalabi S."/>
            <person name="Hu Q."/>
            <person name="Fan C."/>
            <person name="Tollenaere R."/>
            <person name="Lu Y."/>
            <person name="Battail C."/>
            <person name="Shen J."/>
            <person name="Sidebottom C.H."/>
            <person name="Wang X."/>
            <person name="Canaguier A."/>
            <person name="Chauveau A."/>
            <person name="Berard A."/>
            <person name="Deniot G."/>
            <person name="Guan M."/>
            <person name="Liu Z."/>
            <person name="Sun F."/>
            <person name="Lim Y.P."/>
            <person name="Lyons E."/>
            <person name="Town C.D."/>
            <person name="Bancroft I."/>
            <person name="Wang X."/>
            <person name="Meng J."/>
            <person name="Ma J."/>
            <person name="Pires J.C."/>
            <person name="King G.J."/>
            <person name="Brunel D."/>
            <person name="Delourme R."/>
            <person name="Renard M."/>
            <person name="Aury J.M."/>
            <person name="Adams K.L."/>
            <person name="Batley J."/>
            <person name="Snowdon R.J."/>
            <person name="Tost J."/>
            <person name="Edwards D."/>
            <person name="Zhou Y."/>
            <person name="Hua W."/>
            <person name="Sharpe A.G."/>
            <person name="Paterson A.H."/>
            <person name="Guan C."/>
            <person name="Wincker P."/>
        </authorList>
    </citation>
    <scope>NUCLEOTIDE SEQUENCE [LARGE SCALE GENOMIC DNA]</scope>
    <source>
        <strain evidence="7">cv. Darmor-bzh</strain>
    </source>
</reference>
<sequence>MFSFNINYVFLVLIMSHYTLRALGAYYRPLPPPDTEKLEEQGGDGGDYWDDGNSFSGTRKIFIGLTENAIGFVKFMYVQNDSVIFGDDHGSKTLSDVQEFTLSDPAEYLTSVEGAYDDKSGVITTTSNKNSRAFGFSTTSTFTLHKDGHKIVGFHGKSSYMLHQIGVHVLPIP</sequence>
<evidence type="ECO:0000313" key="5">
    <source>
        <dbReference type="EMBL" id="CAF1715541.1"/>
    </source>
</evidence>
<dbReference type="InterPro" id="IPR001229">
    <property type="entry name" value="Jacalin-like_lectin_dom"/>
</dbReference>
<evidence type="ECO:0000256" key="1">
    <source>
        <dbReference type="ARBA" id="ARBA00006568"/>
    </source>
</evidence>
<feature type="signal peptide" evidence="3">
    <location>
        <begin position="1"/>
        <end position="24"/>
    </location>
</feature>
<dbReference type="CDD" id="cd09612">
    <property type="entry name" value="Jacalin"/>
    <property type="match status" value="1"/>
</dbReference>
<dbReference type="GO" id="GO:0030246">
    <property type="term" value="F:carbohydrate binding"/>
    <property type="evidence" value="ECO:0007669"/>
    <property type="project" value="UniProtKB-KW"/>
</dbReference>
<accession>A0A078G9E6</accession>
<dbReference type="OMA" id="DYWDDGN"/>
<dbReference type="STRING" id="3708.A0A078G9E6"/>
<feature type="domain" description="Jacalin-type lectin" evidence="4">
    <location>
        <begin position="35"/>
        <end position="171"/>
    </location>
</feature>
<reference evidence="6" key="2">
    <citation type="submission" date="2014-06" db="EMBL/GenBank/DDBJ databases">
        <authorList>
            <person name="Genoscope - CEA"/>
        </authorList>
    </citation>
    <scope>NUCLEOTIDE SEQUENCE</scope>
</reference>
<dbReference type="Pfam" id="PF01419">
    <property type="entry name" value="Jacalin"/>
    <property type="match status" value="1"/>
</dbReference>
<evidence type="ECO:0000256" key="2">
    <source>
        <dbReference type="ARBA" id="ARBA00022734"/>
    </source>
</evidence>
<evidence type="ECO:0000256" key="3">
    <source>
        <dbReference type="SAM" id="SignalP"/>
    </source>
</evidence>
<dbReference type="Gramene" id="CDY21999">
    <property type="protein sequence ID" value="CDY21999"/>
    <property type="gene ID" value="GSBRNA2T00018346001"/>
</dbReference>
<dbReference type="AlphaFoldDB" id="A0A078G9E6"/>
<reference evidence="5" key="3">
    <citation type="submission" date="2021-01" db="EMBL/GenBank/DDBJ databases">
        <authorList>
            <consortium name="Genoscope - CEA"/>
            <person name="William W."/>
        </authorList>
    </citation>
    <scope>NUCLEOTIDE SEQUENCE</scope>
</reference>
<keyword evidence="3" id="KW-0732">Signal</keyword>
<feature type="chain" id="PRO_5040561195" evidence="3">
    <location>
        <begin position="25"/>
        <end position="173"/>
    </location>
</feature>
<dbReference type="PANTHER" id="PTHR47293">
    <property type="entry name" value="JACALIN-RELATED LECTIN 3"/>
    <property type="match status" value="1"/>
</dbReference>
<comment type="similarity">
    <text evidence="1">Belongs to the jacalin lectin family.</text>
</comment>
<dbReference type="Proteomes" id="UP000028999">
    <property type="component" value="Unassembled WGS sequence"/>
</dbReference>
<dbReference type="EMBL" id="LK032126">
    <property type="protein sequence ID" value="CDY21999.1"/>
    <property type="molecule type" value="Genomic_DNA"/>
</dbReference>
<dbReference type="Proteomes" id="UP001295469">
    <property type="component" value="Chromosome C09"/>
</dbReference>
<dbReference type="InterPro" id="IPR036404">
    <property type="entry name" value="Jacalin-like_lectin_dom_sf"/>
</dbReference>
<gene>
    <name evidence="6" type="primary">BnaC09g01050D</name>
    <name evidence="5" type="ORF">DARMORV10_C09P03130.1</name>
    <name evidence="6" type="ORF">GSBRNA2T00018346001</name>
</gene>
<dbReference type="EMBL" id="HG994373">
    <property type="protein sequence ID" value="CAF1715541.1"/>
    <property type="molecule type" value="Genomic_DNA"/>
</dbReference>
<evidence type="ECO:0000313" key="7">
    <source>
        <dbReference type="Proteomes" id="UP000028999"/>
    </source>
</evidence>